<dbReference type="AlphaFoldDB" id="A0A4R8DT77"/>
<reference evidence="1 2" key="1">
    <citation type="submission" date="2019-03" db="EMBL/GenBank/DDBJ databases">
        <title>Genomic Encyclopedia of Type Strains, Phase IV (KMG-IV): sequencing the most valuable type-strain genomes for metagenomic binning, comparative biology and taxonomic classification.</title>
        <authorList>
            <person name="Goeker M."/>
        </authorList>
    </citation>
    <scope>NUCLEOTIDE SEQUENCE [LARGE SCALE GENOMIC DNA]</scope>
    <source>
        <strain evidence="1 2">DSM 100059</strain>
    </source>
</reference>
<protein>
    <submittedName>
        <fullName evidence="1">Uncharacterized protein</fullName>
    </submittedName>
</protein>
<proteinExistence type="predicted"/>
<dbReference type="EMBL" id="SODV01000001">
    <property type="protein sequence ID" value="TDX01484.1"/>
    <property type="molecule type" value="Genomic_DNA"/>
</dbReference>
<evidence type="ECO:0000313" key="1">
    <source>
        <dbReference type="EMBL" id="TDX01484.1"/>
    </source>
</evidence>
<evidence type="ECO:0000313" key="2">
    <source>
        <dbReference type="Proteomes" id="UP000294498"/>
    </source>
</evidence>
<comment type="caution">
    <text evidence="1">The sequence shown here is derived from an EMBL/GenBank/DDBJ whole genome shotgun (WGS) entry which is preliminary data.</text>
</comment>
<dbReference type="Proteomes" id="UP000294498">
    <property type="component" value="Unassembled WGS sequence"/>
</dbReference>
<gene>
    <name evidence="1" type="ORF">EDB95_2520</name>
</gene>
<keyword evidence="2" id="KW-1185">Reference proteome</keyword>
<name>A0A4R8DT77_9BACT</name>
<organism evidence="1 2">
    <name type="scientific">Dinghuibacter silviterrae</name>
    <dbReference type="NCBI Taxonomy" id="1539049"/>
    <lineage>
        <taxon>Bacteria</taxon>
        <taxon>Pseudomonadati</taxon>
        <taxon>Bacteroidota</taxon>
        <taxon>Chitinophagia</taxon>
        <taxon>Chitinophagales</taxon>
        <taxon>Chitinophagaceae</taxon>
        <taxon>Dinghuibacter</taxon>
    </lineage>
</organism>
<sequence length="103" mass="11980">MTPALALEYISRRMSELCSEDYHLRFRHLRLKPGEQRTILAHTTLFFLTDPPTDARVESDIGLFDESELGASELQYEHKGTILVTNYSIFSNHVRFIQVIPKR</sequence>
<accession>A0A4R8DT77</accession>